<evidence type="ECO:0000256" key="3">
    <source>
        <dbReference type="ARBA" id="ARBA00023027"/>
    </source>
</evidence>
<evidence type="ECO:0000259" key="6">
    <source>
        <dbReference type="Pfam" id="PF02826"/>
    </source>
</evidence>
<evidence type="ECO:0000313" key="8">
    <source>
        <dbReference type="Proteomes" id="UP001156216"/>
    </source>
</evidence>
<dbReference type="InterPro" id="IPR029752">
    <property type="entry name" value="D-isomer_DH_CS1"/>
</dbReference>
<dbReference type="PROSITE" id="PS00671">
    <property type="entry name" value="D_2_HYDROXYACID_DH_3"/>
    <property type="match status" value="1"/>
</dbReference>
<evidence type="ECO:0000256" key="1">
    <source>
        <dbReference type="ARBA" id="ARBA00005854"/>
    </source>
</evidence>
<evidence type="ECO:0000313" key="7">
    <source>
        <dbReference type="EMBL" id="UYU70817.1"/>
    </source>
</evidence>
<dbReference type="PROSITE" id="PS00065">
    <property type="entry name" value="D_2_HYDROXYACID_DH_1"/>
    <property type="match status" value="1"/>
</dbReference>
<dbReference type="SUPFAM" id="SSF52283">
    <property type="entry name" value="Formate/glycerate dehydrogenase catalytic domain-like"/>
    <property type="match status" value="1"/>
</dbReference>
<dbReference type="InterPro" id="IPR006140">
    <property type="entry name" value="D-isomer_DH_NAD-bd"/>
</dbReference>
<dbReference type="InterPro" id="IPR006139">
    <property type="entry name" value="D-isomer_2_OHA_DH_cat_dom"/>
</dbReference>
<dbReference type="GO" id="GO:0016616">
    <property type="term" value="F:oxidoreductase activity, acting on the CH-OH group of donors, NAD or NADP as acceptor"/>
    <property type="evidence" value="ECO:0007669"/>
    <property type="project" value="InterPro"/>
</dbReference>
<feature type="domain" description="D-isomer specific 2-hydroxyacid dehydrogenase NAD-binding" evidence="6">
    <location>
        <begin position="105"/>
        <end position="278"/>
    </location>
</feature>
<dbReference type="Gene3D" id="3.40.50.720">
    <property type="entry name" value="NAD(P)-binding Rossmann-like Domain"/>
    <property type="match status" value="2"/>
</dbReference>
<name>A0AA46U9T1_BACT4</name>
<proteinExistence type="inferred from homology"/>
<reference evidence="7" key="1">
    <citation type="submission" date="2021-06" db="EMBL/GenBank/DDBJ databases">
        <title>Interrogation of the integrated mobile genetic elements in gut-associated Bacteroides with a consensus prediction approach.</title>
        <authorList>
            <person name="Campbell D.E."/>
            <person name="Leigh J.R."/>
            <person name="Kim T."/>
            <person name="England W."/>
            <person name="Whitaker R.J."/>
            <person name="Degnan P.H."/>
        </authorList>
    </citation>
    <scope>NUCLEOTIDE SEQUENCE</scope>
    <source>
        <strain evidence="7">VPI-BTDOT2</strain>
    </source>
</reference>
<organism evidence="7 8">
    <name type="scientific">Bacteroides thetaiotaomicron</name>
    <dbReference type="NCBI Taxonomy" id="818"/>
    <lineage>
        <taxon>Bacteria</taxon>
        <taxon>Pseudomonadati</taxon>
        <taxon>Bacteroidota</taxon>
        <taxon>Bacteroidia</taxon>
        <taxon>Bacteroidales</taxon>
        <taxon>Bacteroidaceae</taxon>
        <taxon>Bacteroides</taxon>
    </lineage>
</organism>
<dbReference type="EMBL" id="CP083681">
    <property type="protein sequence ID" value="UYU70817.1"/>
    <property type="molecule type" value="Genomic_DNA"/>
</dbReference>
<evidence type="ECO:0000256" key="2">
    <source>
        <dbReference type="ARBA" id="ARBA00023002"/>
    </source>
</evidence>
<dbReference type="PANTHER" id="PTHR43333:SF1">
    <property type="entry name" value="D-ISOMER SPECIFIC 2-HYDROXYACID DEHYDROGENASE NAD-BINDING DOMAIN-CONTAINING PROTEIN"/>
    <property type="match status" value="1"/>
</dbReference>
<dbReference type="InterPro" id="IPR029753">
    <property type="entry name" value="D-isomer_DH_CS"/>
</dbReference>
<dbReference type="Proteomes" id="UP001156216">
    <property type="component" value="Chromosome"/>
</dbReference>
<feature type="domain" description="D-isomer specific 2-hydroxyacid dehydrogenase catalytic" evidence="5">
    <location>
        <begin position="55"/>
        <end position="301"/>
    </location>
</feature>
<accession>A0AA46U9T1</accession>
<evidence type="ECO:0000256" key="4">
    <source>
        <dbReference type="RuleBase" id="RU003719"/>
    </source>
</evidence>
<dbReference type="GO" id="GO:0051287">
    <property type="term" value="F:NAD binding"/>
    <property type="evidence" value="ECO:0007669"/>
    <property type="project" value="InterPro"/>
</dbReference>
<keyword evidence="2 4" id="KW-0560">Oxidoreductase</keyword>
<dbReference type="AlphaFoldDB" id="A0AA46U9T1"/>
<dbReference type="SUPFAM" id="SSF51735">
    <property type="entry name" value="NAD(P)-binding Rossmann-fold domains"/>
    <property type="match status" value="1"/>
</dbReference>
<dbReference type="InterPro" id="IPR036291">
    <property type="entry name" value="NAD(P)-bd_dom_sf"/>
</dbReference>
<dbReference type="Pfam" id="PF02826">
    <property type="entry name" value="2-Hacid_dh_C"/>
    <property type="match status" value="1"/>
</dbReference>
<dbReference type="Pfam" id="PF00389">
    <property type="entry name" value="2-Hacid_dh"/>
    <property type="match status" value="1"/>
</dbReference>
<keyword evidence="3" id="KW-0520">NAD</keyword>
<dbReference type="RefSeq" id="WP_016267489.1">
    <property type="nucleotide sequence ID" value="NZ_CP072242.1"/>
</dbReference>
<sequence length="304" mass="34764">MNLLLTGAFSYSDEQLKLLSALGYNVYFMQHEVEVLPLLACEVDVVVCNGLFLHHNIDDFKQLNLVQLISAGFDRVPVDIIKSRGIKLMNAKGVYSIPMAEWAMMRVLQYYKKLSHFEKAQIDCNWNKCRTLREITGIEVAVIGAGNVGQEVAKRFSAFGARLTGFDVHTNSTPYFDEIELINRLFQMVGMYDVVVITAPLTSETYHLISRDMIKSMKQGAMLVNIARGQLIDERALIEVLREERQDLFVALDVFEIEPLAKESPLWRMKNVVVSPHNSFVSNCNSKRMFDLIYNNLKLHIHDR</sequence>
<comment type="similarity">
    <text evidence="1 4">Belongs to the D-isomer specific 2-hydroxyacid dehydrogenase family.</text>
</comment>
<gene>
    <name evidence="7" type="ORF">KQP59_21460</name>
</gene>
<evidence type="ECO:0000259" key="5">
    <source>
        <dbReference type="Pfam" id="PF00389"/>
    </source>
</evidence>
<protein>
    <submittedName>
        <fullName evidence="7">Uncharacterized protein</fullName>
    </submittedName>
</protein>
<dbReference type="PANTHER" id="PTHR43333">
    <property type="entry name" value="2-HACID_DH_C DOMAIN-CONTAINING PROTEIN"/>
    <property type="match status" value="1"/>
</dbReference>